<protein>
    <submittedName>
        <fullName evidence="2">Uncharacterized conserved protein YbjT, contains NAD(P)-binding and DUF2867 domains</fullName>
    </submittedName>
</protein>
<name>A0A285LAH5_9NOCA</name>
<dbReference type="EMBL" id="OBEG01000003">
    <property type="protein sequence ID" value="SNY81864.1"/>
    <property type="molecule type" value="Genomic_DNA"/>
</dbReference>
<evidence type="ECO:0000313" key="3">
    <source>
        <dbReference type="Proteomes" id="UP000219565"/>
    </source>
</evidence>
<dbReference type="SUPFAM" id="SSF51735">
    <property type="entry name" value="NAD(P)-binding Rossmann-fold domains"/>
    <property type="match status" value="1"/>
</dbReference>
<gene>
    <name evidence="2" type="ORF">SAMN04244553_3365</name>
</gene>
<feature type="domain" description="NmrA-like" evidence="1">
    <location>
        <begin position="2"/>
        <end position="222"/>
    </location>
</feature>
<dbReference type="AlphaFoldDB" id="A0A285LAH5"/>
<accession>A0A285LAH5</accession>
<dbReference type="STRING" id="1379680.GCA_001612615_04126"/>
<dbReference type="OrthoDB" id="3510772at2"/>
<dbReference type="Gene3D" id="3.40.50.720">
    <property type="entry name" value="NAD(P)-binding Rossmann-like Domain"/>
    <property type="match status" value="1"/>
</dbReference>
<dbReference type="Proteomes" id="UP000219565">
    <property type="component" value="Unassembled WGS sequence"/>
</dbReference>
<sequence length="267" mass="28647">MKILVTGATGNIGRMVVDHLLAGGATDVRALSNHPERAGFPAGVEVAQGYLRRLSSLPAAFEGVDRMYLAPVLETVNEVVELAKAAGVRHIVDLSGDESTDWQPIAKAVEGSGLDWTHLYAGEFSENAAIWADQIKASDEIRDPHPEAANAPLTMDDIARTAAKVLLTEGHAGKTYELTGPETLTRAEKIHAIGAALGRDLTVVQVPRDEAIRMLEPAMGSYAEWYVDGIASMVEHPQKPTTTIADVTGAPATSFAQWARDNVELFR</sequence>
<keyword evidence="3" id="KW-1185">Reference proteome</keyword>
<proteinExistence type="predicted"/>
<dbReference type="Gene3D" id="3.90.25.10">
    <property type="entry name" value="UDP-galactose 4-epimerase, domain 1"/>
    <property type="match status" value="1"/>
</dbReference>
<dbReference type="Pfam" id="PF05368">
    <property type="entry name" value="NmrA"/>
    <property type="match status" value="1"/>
</dbReference>
<reference evidence="2 3" key="1">
    <citation type="submission" date="2017-09" db="EMBL/GenBank/DDBJ databases">
        <authorList>
            <person name="Ehlers B."/>
            <person name="Leendertz F.H."/>
        </authorList>
    </citation>
    <scope>NUCLEOTIDE SEQUENCE [LARGE SCALE GENOMIC DNA]</scope>
    <source>
        <strain evidence="2 3">DSM 45537</strain>
    </source>
</reference>
<dbReference type="RefSeq" id="WP_097245671.1">
    <property type="nucleotide sequence ID" value="NZ_JAMTCV010000008.1"/>
</dbReference>
<evidence type="ECO:0000259" key="1">
    <source>
        <dbReference type="Pfam" id="PF05368"/>
    </source>
</evidence>
<dbReference type="PANTHER" id="PTHR43162">
    <property type="match status" value="1"/>
</dbReference>
<dbReference type="InterPro" id="IPR051604">
    <property type="entry name" value="Ergot_Alk_Oxidoreductase"/>
</dbReference>
<evidence type="ECO:0000313" key="2">
    <source>
        <dbReference type="EMBL" id="SNY81864.1"/>
    </source>
</evidence>
<dbReference type="InterPro" id="IPR008030">
    <property type="entry name" value="NmrA-like"/>
</dbReference>
<dbReference type="InterPro" id="IPR036291">
    <property type="entry name" value="NAD(P)-bd_dom_sf"/>
</dbReference>
<organism evidence="2 3">
    <name type="scientific">Nocardia amikacinitolerans</name>
    <dbReference type="NCBI Taxonomy" id="756689"/>
    <lineage>
        <taxon>Bacteria</taxon>
        <taxon>Bacillati</taxon>
        <taxon>Actinomycetota</taxon>
        <taxon>Actinomycetes</taxon>
        <taxon>Mycobacteriales</taxon>
        <taxon>Nocardiaceae</taxon>
        <taxon>Nocardia</taxon>
    </lineage>
</organism>
<dbReference type="PANTHER" id="PTHR43162:SF1">
    <property type="entry name" value="PRESTALK A DIFFERENTIATION PROTEIN A"/>
    <property type="match status" value="1"/>
</dbReference>